<gene>
    <name evidence="1" type="ORF">BJ212DRAFT_215539</name>
</gene>
<dbReference type="Proteomes" id="UP000807769">
    <property type="component" value="Unassembled WGS sequence"/>
</dbReference>
<dbReference type="AlphaFoldDB" id="A0A9P7DM93"/>
<reference evidence="1" key="1">
    <citation type="journal article" date="2020" name="New Phytol.">
        <title>Comparative genomics reveals dynamic genome evolution in host specialist ectomycorrhizal fungi.</title>
        <authorList>
            <person name="Lofgren L.A."/>
            <person name="Nguyen N.H."/>
            <person name="Vilgalys R."/>
            <person name="Ruytinx J."/>
            <person name="Liao H.L."/>
            <person name="Branco S."/>
            <person name="Kuo A."/>
            <person name="LaButti K."/>
            <person name="Lipzen A."/>
            <person name="Andreopoulos W."/>
            <person name="Pangilinan J."/>
            <person name="Riley R."/>
            <person name="Hundley H."/>
            <person name="Na H."/>
            <person name="Barry K."/>
            <person name="Grigoriev I.V."/>
            <person name="Stajich J.E."/>
            <person name="Kennedy P.G."/>
        </authorList>
    </citation>
    <scope>NUCLEOTIDE SEQUENCE</scope>
    <source>
        <strain evidence="1">MN1</strain>
    </source>
</reference>
<evidence type="ECO:0000313" key="1">
    <source>
        <dbReference type="EMBL" id="KAG1798392.1"/>
    </source>
</evidence>
<accession>A0A9P7DM93</accession>
<dbReference type="EMBL" id="JABBWG010000173">
    <property type="protein sequence ID" value="KAG1798392.1"/>
    <property type="molecule type" value="Genomic_DNA"/>
</dbReference>
<sequence length="138" mass="15426">MESSELKMKKGPQRLTLAQILPSIAACYLAYAFTPYLSGKKGTLDYSSFKHLPLFNSDSAQHPFPSICSAAKSCWNIRPRQKYLVLCQGYGLVDDDDRIVSFQCRYHISVVNRTLLYFLSGSCSAFITHLEALFGLGS</sequence>
<dbReference type="PROSITE" id="PS51257">
    <property type="entry name" value="PROKAR_LIPOPROTEIN"/>
    <property type="match status" value="1"/>
</dbReference>
<keyword evidence="2" id="KW-1185">Reference proteome</keyword>
<organism evidence="1 2">
    <name type="scientific">Suillus subaureus</name>
    <dbReference type="NCBI Taxonomy" id="48587"/>
    <lineage>
        <taxon>Eukaryota</taxon>
        <taxon>Fungi</taxon>
        <taxon>Dikarya</taxon>
        <taxon>Basidiomycota</taxon>
        <taxon>Agaricomycotina</taxon>
        <taxon>Agaricomycetes</taxon>
        <taxon>Agaricomycetidae</taxon>
        <taxon>Boletales</taxon>
        <taxon>Suillineae</taxon>
        <taxon>Suillaceae</taxon>
        <taxon>Suillus</taxon>
    </lineage>
</organism>
<proteinExistence type="predicted"/>
<protein>
    <submittedName>
        <fullName evidence="1">Uncharacterized protein</fullName>
    </submittedName>
</protein>
<dbReference type="GeneID" id="64636691"/>
<comment type="caution">
    <text evidence="1">The sequence shown here is derived from an EMBL/GenBank/DDBJ whole genome shotgun (WGS) entry which is preliminary data.</text>
</comment>
<name>A0A9P7DM93_9AGAM</name>
<dbReference type="RefSeq" id="XP_041185611.1">
    <property type="nucleotide sequence ID" value="XM_041342675.1"/>
</dbReference>
<evidence type="ECO:0000313" key="2">
    <source>
        <dbReference type="Proteomes" id="UP000807769"/>
    </source>
</evidence>